<keyword evidence="3" id="KW-0732">Signal</keyword>
<feature type="signal peptide" evidence="3">
    <location>
        <begin position="1"/>
        <end position="16"/>
    </location>
</feature>
<dbReference type="InterPro" id="IPR000026">
    <property type="entry name" value="N1-like"/>
</dbReference>
<proteinExistence type="predicted"/>
<dbReference type="Proteomes" id="UP000037751">
    <property type="component" value="Unassembled WGS sequence"/>
</dbReference>
<reference evidence="4 5" key="1">
    <citation type="submission" date="2015-07" db="EMBL/GenBank/DDBJ databases">
        <title>Draft Genome Sequence of Malassezia furfur CBS1878 and Malassezia pachydermatis CBS1879.</title>
        <authorList>
            <person name="Triana S."/>
            <person name="Ohm R."/>
            <person name="Gonzalez A."/>
            <person name="DeCock H."/>
            <person name="Restrepo S."/>
            <person name="Celis A."/>
        </authorList>
    </citation>
    <scope>NUCLEOTIDE SEQUENCE [LARGE SCALE GENOMIC DNA]</scope>
    <source>
        <strain evidence="4 5">CBS 1879</strain>
    </source>
</reference>
<gene>
    <name evidence="4" type="ORF">Malapachy_4256</name>
</gene>
<name>A0A0N0RS83_9BASI</name>
<evidence type="ECO:0000256" key="1">
    <source>
        <dbReference type="ARBA" id="ARBA00022722"/>
    </source>
</evidence>
<dbReference type="VEuPathDB" id="FungiDB:Malapachy_4256"/>
<comment type="caution">
    <text evidence="4">The sequence shown here is derived from an EMBL/GenBank/DDBJ whole genome shotgun (WGS) entry which is preliminary data.</text>
</comment>
<feature type="chain" id="PRO_5005857686" evidence="3">
    <location>
        <begin position="17"/>
        <end position="132"/>
    </location>
</feature>
<dbReference type="Pfam" id="PF00545">
    <property type="entry name" value="Ribonuclease"/>
    <property type="match status" value="1"/>
</dbReference>
<evidence type="ECO:0000256" key="2">
    <source>
        <dbReference type="ARBA" id="ARBA00022801"/>
    </source>
</evidence>
<dbReference type="GO" id="GO:0004521">
    <property type="term" value="F:RNA endonuclease activity"/>
    <property type="evidence" value="ECO:0007669"/>
    <property type="project" value="InterPro"/>
</dbReference>
<dbReference type="Gene3D" id="3.10.450.30">
    <property type="entry name" value="Microbial ribonucleases"/>
    <property type="match status" value="1"/>
</dbReference>
<dbReference type="GO" id="GO:0016787">
    <property type="term" value="F:hydrolase activity"/>
    <property type="evidence" value="ECO:0007669"/>
    <property type="project" value="UniProtKB-KW"/>
</dbReference>
<protein>
    <submittedName>
        <fullName evidence="4">Guanyl-specific ribonuclease</fullName>
    </submittedName>
</protein>
<dbReference type="GeneID" id="28730583"/>
<dbReference type="GO" id="GO:0003723">
    <property type="term" value="F:RNA binding"/>
    <property type="evidence" value="ECO:0007669"/>
    <property type="project" value="InterPro"/>
</dbReference>
<evidence type="ECO:0000313" key="4">
    <source>
        <dbReference type="EMBL" id="KOS14272.1"/>
    </source>
</evidence>
<dbReference type="OrthoDB" id="5425539at2759"/>
<sequence length="132" mass="14126">MKVATLILALASVAFATPIQRRDTIAHCGAGQGGDIDVDHIISQVQNAPRENRSSGYPHKFNNYEGLPMSSACDGASMMLELPVFADGHPYDLEHGEKPGAVRAIYSIDDNALCAIVAHDNDDSNFHSCATN</sequence>
<dbReference type="EMBL" id="LGAV01000004">
    <property type="protein sequence ID" value="KOS14272.1"/>
    <property type="molecule type" value="Genomic_DNA"/>
</dbReference>
<dbReference type="RefSeq" id="XP_017991904.1">
    <property type="nucleotide sequence ID" value="XM_018138707.1"/>
</dbReference>
<accession>A0A0N0RS83</accession>
<evidence type="ECO:0000256" key="3">
    <source>
        <dbReference type="SAM" id="SignalP"/>
    </source>
</evidence>
<keyword evidence="5" id="KW-1185">Reference proteome</keyword>
<keyword evidence="1" id="KW-0540">Nuclease</keyword>
<dbReference type="SUPFAM" id="SSF53933">
    <property type="entry name" value="Microbial ribonucleases"/>
    <property type="match status" value="1"/>
</dbReference>
<dbReference type="InterPro" id="IPR016191">
    <property type="entry name" value="Ribonuclease/ribotoxin"/>
</dbReference>
<dbReference type="AlphaFoldDB" id="A0A0N0RS83"/>
<organism evidence="4 5">
    <name type="scientific">Malassezia pachydermatis</name>
    <dbReference type="NCBI Taxonomy" id="77020"/>
    <lineage>
        <taxon>Eukaryota</taxon>
        <taxon>Fungi</taxon>
        <taxon>Dikarya</taxon>
        <taxon>Basidiomycota</taxon>
        <taxon>Ustilaginomycotina</taxon>
        <taxon>Malasseziomycetes</taxon>
        <taxon>Malasseziales</taxon>
        <taxon>Malasseziaceae</taxon>
        <taxon>Malassezia</taxon>
    </lineage>
</organism>
<keyword evidence="2" id="KW-0378">Hydrolase</keyword>
<evidence type="ECO:0000313" key="5">
    <source>
        <dbReference type="Proteomes" id="UP000037751"/>
    </source>
</evidence>